<proteinExistence type="predicted"/>
<dbReference type="InterPro" id="IPR032033">
    <property type="entry name" value="Cytochrome_P460"/>
</dbReference>
<feature type="domain" description="Cytochrome P460" evidence="2">
    <location>
        <begin position="64"/>
        <end position="156"/>
    </location>
</feature>
<dbReference type="CDD" id="cd20716">
    <property type="entry name" value="cyt_P460_fam"/>
    <property type="match status" value="1"/>
</dbReference>
<evidence type="ECO:0000256" key="1">
    <source>
        <dbReference type="SAM" id="SignalP"/>
    </source>
</evidence>
<keyword evidence="4" id="KW-0614">Plasmid</keyword>
<feature type="chain" id="PRO_5026899771" evidence="1">
    <location>
        <begin position="34"/>
        <end position="165"/>
    </location>
</feature>
<keyword evidence="1" id="KW-0732">Signal</keyword>
<keyword evidence="6" id="KW-1185">Reference proteome</keyword>
<dbReference type="InterPro" id="IPR038142">
    <property type="entry name" value="Cytochrome_P460_sp"/>
</dbReference>
<dbReference type="Proteomes" id="UP000471190">
    <property type="component" value="Unassembled WGS sequence"/>
</dbReference>
<dbReference type="Gene3D" id="3.50.70.20">
    <property type="entry name" value="Cytochrome P460"/>
    <property type="match status" value="1"/>
</dbReference>
<dbReference type="AlphaFoldDB" id="A0A6P1C2S5"/>
<evidence type="ECO:0000313" key="3">
    <source>
        <dbReference type="EMBL" id="MBB6493913.1"/>
    </source>
</evidence>
<comment type="caution">
    <text evidence="4">The sequence shown here is derived from an EMBL/GenBank/DDBJ whole genome shotgun (WGS) entry which is preliminary data.</text>
</comment>
<evidence type="ECO:0000259" key="2">
    <source>
        <dbReference type="Pfam" id="PF16694"/>
    </source>
</evidence>
<accession>A0A6P1C2S5</accession>
<gene>
    <name evidence="3" type="ORF">GGD45_004347</name>
    <name evidence="4" type="ORF">GXW80_10105</name>
</gene>
<name>A0A6P1C2S5_RHITR</name>
<reference evidence="3 6" key="2">
    <citation type="submission" date="2020-08" db="EMBL/GenBank/DDBJ databases">
        <title>Genomic Encyclopedia of Type Strains, Phase IV (KMG-V): Genome sequencing to study the core and pangenomes of soil and plant-associated prokaryotes.</title>
        <authorList>
            <person name="Whitman W."/>
        </authorList>
    </citation>
    <scope>NUCLEOTIDE SEQUENCE [LARGE SCALE GENOMIC DNA]</scope>
    <source>
        <strain evidence="3 6">SEMIA 4059</strain>
    </source>
</reference>
<dbReference type="EMBL" id="JAADZA010000008">
    <property type="protein sequence ID" value="NEV11348.1"/>
    <property type="molecule type" value="Genomic_DNA"/>
</dbReference>
<evidence type="ECO:0000313" key="6">
    <source>
        <dbReference type="Proteomes" id="UP000526625"/>
    </source>
</evidence>
<geneLocation type="plasmid" evidence="4">
    <name>pA12a</name>
</geneLocation>
<organism evidence="4 5">
    <name type="scientific">Rhizobium tropici</name>
    <dbReference type="NCBI Taxonomy" id="398"/>
    <lineage>
        <taxon>Bacteria</taxon>
        <taxon>Pseudomonadati</taxon>
        <taxon>Pseudomonadota</taxon>
        <taxon>Alphaproteobacteria</taxon>
        <taxon>Hyphomicrobiales</taxon>
        <taxon>Rhizobiaceae</taxon>
        <taxon>Rhizobium/Agrobacterium group</taxon>
        <taxon>Rhizobium</taxon>
    </lineage>
</organism>
<dbReference type="Pfam" id="PF16694">
    <property type="entry name" value="Cytochrome_P460"/>
    <property type="match status" value="1"/>
</dbReference>
<sequence>MPSTRQPSVCAKICGIICLFVAIASPIASQAFAQATGNRATFPKNFGEYVRYGIYDRGSSKEEAFATAETIAIAKSGQPLPPGTRLVLGIWTDYKLVSYFVMEKGVDWGLTSPEDQRTGDWHFQQFDTTGQVKREAIADRCQSCHGGQADNDFMFTTDKMRAYLP</sequence>
<evidence type="ECO:0000313" key="5">
    <source>
        <dbReference type="Proteomes" id="UP000471190"/>
    </source>
</evidence>
<reference evidence="4 5" key="1">
    <citation type="submission" date="2020-02" db="EMBL/GenBank/DDBJ databases">
        <title>Draft genome sequence of Rhizobium tropici.</title>
        <authorList>
            <person name="Khayi S."/>
            <person name="Jemo M."/>
        </authorList>
    </citation>
    <scope>NUCLEOTIDE SEQUENCE [LARGE SCALE GENOMIC DNA]</scope>
    <source>
        <strain evidence="4 5">A12</strain>
        <plasmid evidence="4">pA12a</plasmid>
    </source>
</reference>
<evidence type="ECO:0000313" key="4">
    <source>
        <dbReference type="EMBL" id="NEV11348.1"/>
    </source>
</evidence>
<feature type="signal peptide" evidence="1">
    <location>
        <begin position="1"/>
        <end position="33"/>
    </location>
</feature>
<dbReference type="EMBL" id="JACHBF010000013">
    <property type="protein sequence ID" value="MBB6493913.1"/>
    <property type="molecule type" value="Genomic_DNA"/>
</dbReference>
<dbReference type="Proteomes" id="UP000526625">
    <property type="component" value="Unassembled WGS sequence"/>
</dbReference>
<dbReference type="RefSeq" id="WP_015341800.1">
    <property type="nucleotide sequence ID" value="NZ_JAADZA010000008.1"/>
</dbReference>
<protein>
    <submittedName>
        <fullName evidence="4">Cytochrome P460 family protein</fullName>
    </submittedName>
</protein>